<proteinExistence type="predicted"/>
<reference evidence="4 5" key="1">
    <citation type="submission" date="2018-03" db="EMBL/GenBank/DDBJ databases">
        <title>Ahniella affigens gen. nov., sp. nov., a gammaproteobacterium isolated from sandy soil near a stream.</title>
        <authorList>
            <person name="Ko Y."/>
            <person name="Kim J.-H."/>
        </authorList>
    </citation>
    <scope>NUCLEOTIDE SEQUENCE [LARGE SCALE GENOMIC DNA]</scope>
    <source>
        <strain evidence="4 5">D13</strain>
    </source>
</reference>
<dbReference type="InterPro" id="IPR050378">
    <property type="entry name" value="Metallo-dep_Hydrolases_sf"/>
</dbReference>
<evidence type="ECO:0000259" key="3">
    <source>
        <dbReference type="Pfam" id="PF01979"/>
    </source>
</evidence>
<name>A0A2P1PMH4_9GAMM</name>
<feature type="domain" description="Amidohydrolase-related" evidence="3">
    <location>
        <begin position="377"/>
        <end position="476"/>
    </location>
</feature>
<dbReference type="Proteomes" id="UP000241074">
    <property type="component" value="Chromosome"/>
</dbReference>
<dbReference type="SUPFAM" id="SSF51556">
    <property type="entry name" value="Metallo-dependent hydrolases"/>
    <property type="match status" value="1"/>
</dbReference>
<evidence type="ECO:0000313" key="5">
    <source>
        <dbReference type="Proteomes" id="UP000241074"/>
    </source>
</evidence>
<dbReference type="EMBL" id="CP027860">
    <property type="protein sequence ID" value="AVP96043.1"/>
    <property type="molecule type" value="Genomic_DNA"/>
</dbReference>
<dbReference type="InterPro" id="IPR032466">
    <property type="entry name" value="Metal_Hydrolase"/>
</dbReference>
<dbReference type="NCBIfam" id="TIGR01975">
    <property type="entry name" value="isoAsp_dipep"/>
    <property type="match status" value="1"/>
</dbReference>
<dbReference type="PANTHER" id="PTHR11647">
    <property type="entry name" value="HYDRANTOINASE/DIHYDROPYRIMIDINASE FAMILY MEMBER"/>
    <property type="match status" value="1"/>
</dbReference>
<evidence type="ECO:0000256" key="1">
    <source>
        <dbReference type="ARBA" id="ARBA00001947"/>
    </source>
</evidence>
<gene>
    <name evidence="4" type="ORF">C7S18_02025</name>
</gene>
<dbReference type="Gene3D" id="2.30.40.10">
    <property type="entry name" value="Urease, subunit C, domain 1"/>
    <property type="match status" value="1"/>
</dbReference>
<dbReference type="PANTHER" id="PTHR11647:SF1">
    <property type="entry name" value="COLLAPSIN RESPONSE MEDIATOR PROTEIN"/>
    <property type="match status" value="1"/>
</dbReference>
<reference evidence="4 5" key="2">
    <citation type="submission" date="2018-03" db="EMBL/GenBank/DDBJ databases">
        <authorList>
            <person name="Keele B.F."/>
        </authorList>
    </citation>
    <scope>NUCLEOTIDE SEQUENCE [LARGE SCALE GENOMIC DNA]</scope>
    <source>
        <strain evidence="4 5">D13</strain>
    </source>
</reference>
<dbReference type="GO" id="GO:0008798">
    <property type="term" value="F:beta-aspartyl-peptidase activity"/>
    <property type="evidence" value="ECO:0007669"/>
    <property type="project" value="InterPro"/>
</dbReference>
<dbReference type="AlphaFoldDB" id="A0A2P1PMH4"/>
<protein>
    <submittedName>
        <fullName evidence="4">Beta-aspartyl-peptidase</fullName>
    </submittedName>
</protein>
<dbReference type="Gene3D" id="3.20.20.140">
    <property type="entry name" value="Metal-dependent hydrolases"/>
    <property type="match status" value="1"/>
</dbReference>
<keyword evidence="5" id="KW-1185">Reference proteome</keyword>
<dbReference type="InterPro" id="IPR010229">
    <property type="entry name" value="Pept_M38_dipep"/>
</dbReference>
<dbReference type="GO" id="GO:0016810">
    <property type="term" value="F:hydrolase activity, acting on carbon-nitrogen (but not peptide) bonds"/>
    <property type="evidence" value="ECO:0007669"/>
    <property type="project" value="InterPro"/>
</dbReference>
<dbReference type="InterPro" id="IPR006680">
    <property type="entry name" value="Amidohydro-rel"/>
</dbReference>
<dbReference type="SUPFAM" id="SSF51338">
    <property type="entry name" value="Composite domain of metallo-dependent hydrolases"/>
    <property type="match status" value="1"/>
</dbReference>
<feature type="region of interest" description="Disordered" evidence="2">
    <location>
        <begin position="27"/>
        <end position="58"/>
    </location>
</feature>
<evidence type="ECO:0000256" key="2">
    <source>
        <dbReference type="SAM" id="MobiDB-lite"/>
    </source>
</evidence>
<feature type="compositionally biased region" description="Polar residues" evidence="2">
    <location>
        <begin position="28"/>
        <end position="44"/>
    </location>
</feature>
<evidence type="ECO:0000313" key="4">
    <source>
        <dbReference type="EMBL" id="AVP96043.1"/>
    </source>
</evidence>
<organism evidence="4 5">
    <name type="scientific">Ahniella affigens</name>
    <dbReference type="NCBI Taxonomy" id="2021234"/>
    <lineage>
        <taxon>Bacteria</taxon>
        <taxon>Pseudomonadati</taxon>
        <taxon>Pseudomonadota</taxon>
        <taxon>Gammaproteobacteria</taxon>
        <taxon>Lysobacterales</taxon>
        <taxon>Rhodanobacteraceae</taxon>
        <taxon>Ahniella</taxon>
    </lineage>
</organism>
<sequence>MESDLSPKLQTPATAIGFESVTGRPLLQKQSLPKTTQEFVWSSENRQKPPWRGPQSKSVAMQQRFSRTCWHFRSFCLILDDDPGPARPAADQTPRDRHSGHRRATLFGSDWMSHDLLLIRGAHVMAPEDRGIQDVLIACGRVIAIEPSIRPSGIAYDTIDAAGRFLVPGLVDSLVHISGGGGEGGFATRTPPLIVNAAFAAGVTTVIGALGTDDVTRNHADLLGTARALRSQGLSAYALTGSYRMPIRTLTGSVRDDLVLIPEFLGVGEVAVADHRGSQPTVAELARVGGDALAGGLLSGKSGTVLVHMGDHESGLSPLIAASSEYAVPIKHWLPTHINRQQRLLDQGVSWARLGGRIDLTTSTTPELIKAGDIPGADALAYLFKAGIPASQISMSSDGQASLPVFDENGRFKGLDVAPISSLIRDVQAAVREHRLPLTEVLATVTLTPAECWQLPSKGRVAVGADADLLLLDRDSLELTHTIAAGVSRDVFERRAKVAAAG</sequence>
<dbReference type="InterPro" id="IPR011059">
    <property type="entry name" value="Metal-dep_hydrolase_composite"/>
</dbReference>
<dbReference type="Pfam" id="PF01979">
    <property type="entry name" value="Amidohydro_1"/>
    <property type="match status" value="1"/>
</dbReference>
<accession>A0A2P1PMH4</accession>
<dbReference type="OrthoDB" id="9776455at2"/>
<dbReference type="KEGG" id="xba:C7S18_02025"/>
<comment type="cofactor">
    <cofactor evidence="1">
        <name>Zn(2+)</name>
        <dbReference type="ChEBI" id="CHEBI:29105"/>
    </cofactor>
</comment>